<gene>
    <name evidence="2" type="ORF">SCHCODRAFT_110797</name>
</gene>
<protein>
    <submittedName>
        <fullName evidence="2">Uncharacterized protein</fullName>
    </submittedName>
</protein>
<dbReference type="InParanoid" id="D8QA48"/>
<accession>D8QA48</accession>
<organism evidence="3">
    <name type="scientific">Schizophyllum commune (strain H4-8 / FGSC 9210)</name>
    <name type="common">Split gill fungus</name>
    <dbReference type="NCBI Taxonomy" id="578458"/>
    <lineage>
        <taxon>Eukaryota</taxon>
        <taxon>Fungi</taxon>
        <taxon>Dikarya</taxon>
        <taxon>Basidiomycota</taxon>
        <taxon>Agaricomycotina</taxon>
        <taxon>Agaricomycetes</taxon>
        <taxon>Agaricomycetidae</taxon>
        <taxon>Agaricales</taxon>
        <taxon>Schizophyllaceae</taxon>
        <taxon>Schizophyllum</taxon>
    </lineage>
</organism>
<evidence type="ECO:0000313" key="2">
    <source>
        <dbReference type="EMBL" id="EFI95343.1"/>
    </source>
</evidence>
<feature type="compositionally biased region" description="Low complexity" evidence="1">
    <location>
        <begin position="207"/>
        <end position="236"/>
    </location>
</feature>
<proteinExistence type="predicted"/>
<reference evidence="2 3" key="1">
    <citation type="journal article" date="2010" name="Nat. Biotechnol.">
        <title>Genome sequence of the model mushroom Schizophyllum commune.</title>
        <authorList>
            <person name="Ohm R.A."/>
            <person name="de Jong J.F."/>
            <person name="Lugones L.G."/>
            <person name="Aerts A."/>
            <person name="Kothe E."/>
            <person name="Stajich J.E."/>
            <person name="de Vries R.P."/>
            <person name="Record E."/>
            <person name="Levasseur A."/>
            <person name="Baker S.E."/>
            <person name="Bartholomew K.A."/>
            <person name="Coutinho P.M."/>
            <person name="Erdmann S."/>
            <person name="Fowler T.J."/>
            <person name="Gathman A.C."/>
            <person name="Lombard V."/>
            <person name="Henrissat B."/>
            <person name="Knabe N."/>
            <person name="Kuees U."/>
            <person name="Lilly W.W."/>
            <person name="Lindquist E."/>
            <person name="Lucas S."/>
            <person name="Magnuson J.K."/>
            <person name="Piumi F."/>
            <person name="Raudaskoski M."/>
            <person name="Salamov A."/>
            <person name="Schmutz J."/>
            <person name="Schwarze F.W.M.R."/>
            <person name="vanKuyk P.A."/>
            <person name="Horton J.S."/>
            <person name="Grigoriev I.V."/>
            <person name="Woesten H.A.B."/>
        </authorList>
    </citation>
    <scope>NUCLEOTIDE SEQUENCE [LARGE SCALE GENOMIC DNA]</scope>
    <source>
        <strain evidence="3">H4-8 / FGSC 9210</strain>
    </source>
</reference>
<evidence type="ECO:0000256" key="1">
    <source>
        <dbReference type="SAM" id="MobiDB-lite"/>
    </source>
</evidence>
<feature type="compositionally biased region" description="Polar residues" evidence="1">
    <location>
        <begin position="45"/>
        <end position="57"/>
    </location>
</feature>
<dbReference type="EMBL" id="GL377308">
    <property type="protein sequence ID" value="EFI95343.1"/>
    <property type="molecule type" value="Genomic_DNA"/>
</dbReference>
<name>D8QA48_SCHCM</name>
<keyword evidence="3" id="KW-1185">Reference proteome</keyword>
<dbReference type="AlphaFoldDB" id="D8QA48"/>
<evidence type="ECO:0000313" key="3">
    <source>
        <dbReference type="Proteomes" id="UP000007431"/>
    </source>
</evidence>
<dbReference type="HOGENOM" id="CLU_1176005_0_0_1"/>
<feature type="non-terminal residue" evidence="2">
    <location>
        <position position="236"/>
    </location>
</feature>
<feature type="region of interest" description="Disordered" evidence="1">
    <location>
        <begin position="196"/>
        <end position="236"/>
    </location>
</feature>
<dbReference type="Proteomes" id="UP000007431">
    <property type="component" value="Unassembled WGS sequence"/>
</dbReference>
<dbReference type="VEuPathDB" id="FungiDB:SCHCODRAFT_02630991"/>
<sequence length="236" mass="26053">MDLSWLKDKSTSFFSFIHGSKYDELRALPTTEQIRATHSPIRPATKQSPPRRSTISWTPDPPMHERILVEANHLPQRTESPGRYILVYSADRVKYVNSEGEDDEKFPNQKVVLETTIRTNEAPIWYESCEVPKGSDTVIAFTAWNVSAEGDVRIAESHYYTVQELLNMSLGTTVSINLEVGGKGKHRSTSLSIIVEDISPRPRTPRSPAVAAVGPSGVKSSGVGSSDGGPSRRVSM</sequence>
<feature type="region of interest" description="Disordered" evidence="1">
    <location>
        <begin position="40"/>
        <end position="60"/>
    </location>
</feature>